<dbReference type="KEGG" id="ehx:EMIHUDRAFT_207474"/>
<dbReference type="AlphaFoldDB" id="A0A0D3JFK4"/>
<protein>
    <submittedName>
        <fullName evidence="1">Uncharacterized protein</fullName>
    </submittedName>
</protein>
<evidence type="ECO:0000313" key="2">
    <source>
        <dbReference type="Proteomes" id="UP000013827"/>
    </source>
</evidence>
<name>A0A0D3JFK4_EMIH1</name>
<sequence length="80" mass="8593">MSSCPFFFSPVPSALRLAASSAATRPVPQLAFAARQEEEQGRLAIGPGNRIRPAGVADSSNTRVEDFQARLFAFEARLIA</sequence>
<dbReference type="RefSeq" id="XP_005774718.1">
    <property type="nucleotide sequence ID" value="XM_005774661.1"/>
</dbReference>
<keyword evidence="2" id="KW-1185">Reference proteome</keyword>
<dbReference type="EnsemblProtists" id="EOD22289">
    <property type="protein sequence ID" value="EOD22289"/>
    <property type="gene ID" value="EMIHUDRAFT_207474"/>
</dbReference>
<accession>A0A0D3JFK4</accession>
<reference evidence="1" key="2">
    <citation type="submission" date="2024-10" db="UniProtKB">
        <authorList>
            <consortium name="EnsemblProtists"/>
        </authorList>
    </citation>
    <scope>IDENTIFICATION</scope>
</reference>
<organism evidence="1 2">
    <name type="scientific">Emiliania huxleyi (strain CCMP1516)</name>
    <dbReference type="NCBI Taxonomy" id="280463"/>
    <lineage>
        <taxon>Eukaryota</taxon>
        <taxon>Haptista</taxon>
        <taxon>Haptophyta</taxon>
        <taxon>Prymnesiophyceae</taxon>
        <taxon>Isochrysidales</taxon>
        <taxon>Noelaerhabdaceae</taxon>
        <taxon>Emiliania</taxon>
    </lineage>
</organism>
<dbReference type="HOGENOM" id="CLU_2594824_0_0_1"/>
<dbReference type="GeneID" id="17267836"/>
<evidence type="ECO:0000313" key="1">
    <source>
        <dbReference type="EnsemblProtists" id="EOD22289"/>
    </source>
</evidence>
<reference evidence="2" key="1">
    <citation type="journal article" date="2013" name="Nature">
        <title>Pan genome of the phytoplankton Emiliania underpins its global distribution.</title>
        <authorList>
            <person name="Read B.A."/>
            <person name="Kegel J."/>
            <person name="Klute M.J."/>
            <person name="Kuo A."/>
            <person name="Lefebvre S.C."/>
            <person name="Maumus F."/>
            <person name="Mayer C."/>
            <person name="Miller J."/>
            <person name="Monier A."/>
            <person name="Salamov A."/>
            <person name="Young J."/>
            <person name="Aguilar M."/>
            <person name="Claverie J.M."/>
            <person name="Frickenhaus S."/>
            <person name="Gonzalez K."/>
            <person name="Herman E.K."/>
            <person name="Lin Y.C."/>
            <person name="Napier J."/>
            <person name="Ogata H."/>
            <person name="Sarno A.F."/>
            <person name="Shmutz J."/>
            <person name="Schroeder D."/>
            <person name="de Vargas C."/>
            <person name="Verret F."/>
            <person name="von Dassow P."/>
            <person name="Valentin K."/>
            <person name="Van de Peer Y."/>
            <person name="Wheeler G."/>
            <person name="Dacks J.B."/>
            <person name="Delwiche C.F."/>
            <person name="Dyhrman S.T."/>
            <person name="Glockner G."/>
            <person name="John U."/>
            <person name="Richards T."/>
            <person name="Worden A.Z."/>
            <person name="Zhang X."/>
            <person name="Grigoriev I.V."/>
            <person name="Allen A.E."/>
            <person name="Bidle K."/>
            <person name="Borodovsky M."/>
            <person name="Bowler C."/>
            <person name="Brownlee C."/>
            <person name="Cock J.M."/>
            <person name="Elias M."/>
            <person name="Gladyshev V.N."/>
            <person name="Groth M."/>
            <person name="Guda C."/>
            <person name="Hadaegh A."/>
            <person name="Iglesias-Rodriguez M.D."/>
            <person name="Jenkins J."/>
            <person name="Jones B.M."/>
            <person name="Lawson T."/>
            <person name="Leese F."/>
            <person name="Lindquist E."/>
            <person name="Lobanov A."/>
            <person name="Lomsadze A."/>
            <person name="Malik S.B."/>
            <person name="Marsh M.E."/>
            <person name="Mackinder L."/>
            <person name="Mock T."/>
            <person name="Mueller-Roeber B."/>
            <person name="Pagarete A."/>
            <person name="Parker M."/>
            <person name="Probert I."/>
            <person name="Quesneville H."/>
            <person name="Raines C."/>
            <person name="Rensing S.A."/>
            <person name="Riano-Pachon D.M."/>
            <person name="Richier S."/>
            <person name="Rokitta S."/>
            <person name="Shiraiwa Y."/>
            <person name="Soanes D.M."/>
            <person name="van der Giezen M."/>
            <person name="Wahlund T.M."/>
            <person name="Williams B."/>
            <person name="Wilson W."/>
            <person name="Wolfe G."/>
            <person name="Wurch L.L."/>
        </authorList>
    </citation>
    <scope>NUCLEOTIDE SEQUENCE</scope>
</reference>
<dbReference type="PaxDb" id="2903-EOD22289"/>
<proteinExistence type="predicted"/>
<dbReference type="Proteomes" id="UP000013827">
    <property type="component" value="Unassembled WGS sequence"/>
</dbReference>